<organism evidence="3 4">
    <name type="scientific">Batrachochytrium salamandrivorans</name>
    <dbReference type="NCBI Taxonomy" id="1357716"/>
    <lineage>
        <taxon>Eukaryota</taxon>
        <taxon>Fungi</taxon>
        <taxon>Fungi incertae sedis</taxon>
        <taxon>Chytridiomycota</taxon>
        <taxon>Chytridiomycota incertae sedis</taxon>
        <taxon>Chytridiomycetes</taxon>
        <taxon>Rhizophydiales</taxon>
        <taxon>Rhizophydiales incertae sedis</taxon>
        <taxon>Batrachochytrium</taxon>
    </lineage>
</organism>
<proteinExistence type="predicted"/>
<name>A0ABQ8EXL2_9FUNG</name>
<feature type="chain" id="PRO_5045481674" description="Extracellular membrane protein CFEM domain-containing protein" evidence="2">
    <location>
        <begin position="23"/>
        <end position="184"/>
    </location>
</feature>
<evidence type="ECO:0008006" key="5">
    <source>
        <dbReference type="Google" id="ProtNLM"/>
    </source>
</evidence>
<keyword evidence="4" id="KW-1185">Reference proteome</keyword>
<evidence type="ECO:0000256" key="1">
    <source>
        <dbReference type="SAM" id="MobiDB-lite"/>
    </source>
</evidence>
<feature type="signal peptide" evidence="2">
    <location>
        <begin position="1"/>
        <end position="22"/>
    </location>
</feature>
<evidence type="ECO:0000313" key="3">
    <source>
        <dbReference type="EMBL" id="KAH6587031.1"/>
    </source>
</evidence>
<reference evidence="3 4" key="1">
    <citation type="submission" date="2021-02" db="EMBL/GenBank/DDBJ databases">
        <title>Variation within the Batrachochytrium salamandrivorans European outbreak.</title>
        <authorList>
            <person name="Kelly M."/>
            <person name="Pasmans F."/>
            <person name="Shea T.P."/>
            <person name="Munoz J.F."/>
            <person name="Carranza S."/>
            <person name="Cuomo C.A."/>
            <person name="Martel A."/>
        </authorList>
    </citation>
    <scope>NUCLEOTIDE SEQUENCE [LARGE SCALE GENOMIC DNA]</scope>
    <source>
        <strain evidence="3 4">AMFP18/2</strain>
    </source>
</reference>
<accession>A0ABQ8EXL2</accession>
<evidence type="ECO:0000313" key="4">
    <source>
        <dbReference type="Proteomes" id="UP001648503"/>
    </source>
</evidence>
<evidence type="ECO:0000256" key="2">
    <source>
        <dbReference type="SAM" id="SignalP"/>
    </source>
</evidence>
<dbReference type="Proteomes" id="UP001648503">
    <property type="component" value="Unassembled WGS sequence"/>
</dbReference>
<feature type="region of interest" description="Disordered" evidence="1">
    <location>
        <begin position="128"/>
        <end position="153"/>
    </location>
</feature>
<protein>
    <recommendedName>
        <fullName evidence="5">Extracellular membrane protein CFEM domain-containing protein</fullName>
    </recommendedName>
</protein>
<dbReference type="EMBL" id="JAFCIX010000569">
    <property type="protein sequence ID" value="KAH6587031.1"/>
    <property type="molecule type" value="Genomic_DNA"/>
</dbReference>
<sequence>MLAPVISIVAVVAAMTHNMVMAQTPDCFPNFQPCLDITASFLSLTCSPLQRTNATHYQSCRCYYFVNVANCYLQCPNDATIQQQLTGTVNPSIASECALANLNPKALPQPAPWQVWVAPSVVPSPAPSSTAGATGAASSSPSPAAPPTNGGSVKSAAMGPIESVQVVAAIASGLSVMAVIYMAI</sequence>
<gene>
    <name evidence="3" type="ORF">BASA50_000078</name>
</gene>
<keyword evidence="2" id="KW-0732">Signal</keyword>
<feature type="compositionally biased region" description="Low complexity" evidence="1">
    <location>
        <begin position="128"/>
        <end position="142"/>
    </location>
</feature>
<comment type="caution">
    <text evidence="3">The sequence shown here is derived from an EMBL/GenBank/DDBJ whole genome shotgun (WGS) entry which is preliminary data.</text>
</comment>